<dbReference type="PROSITE" id="PS50111">
    <property type="entry name" value="CHEMOTAXIS_TRANSDUC_2"/>
    <property type="match status" value="1"/>
</dbReference>
<proteinExistence type="inferred from homology"/>
<keyword evidence="3 5" id="KW-0807">Transducer</keyword>
<dbReference type="PANTHER" id="PTHR32089:SF112">
    <property type="entry name" value="LYSOZYME-LIKE PROTEIN-RELATED"/>
    <property type="match status" value="1"/>
</dbReference>
<dbReference type="Pfam" id="PF00015">
    <property type="entry name" value="MCPsignal"/>
    <property type="match status" value="1"/>
</dbReference>
<evidence type="ECO:0000256" key="6">
    <source>
        <dbReference type="SAM" id="Phobius"/>
    </source>
</evidence>
<dbReference type="Proteomes" id="UP000242415">
    <property type="component" value="Unassembled WGS sequence"/>
</dbReference>
<dbReference type="SMART" id="SM00304">
    <property type="entry name" value="HAMP"/>
    <property type="match status" value="1"/>
</dbReference>
<evidence type="ECO:0000259" key="7">
    <source>
        <dbReference type="PROSITE" id="PS50111"/>
    </source>
</evidence>
<dbReference type="GO" id="GO:0006935">
    <property type="term" value="P:chemotaxis"/>
    <property type="evidence" value="ECO:0007669"/>
    <property type="project" value="InterPro"/>
</dbReference>
<dbReference type="GO" id="GO:0016020">
    <property type="term" value="C:membrane"/>
    <property type="evidence" value="ECO:0007669"/>
    <property type="project" value="InterPro"/>
</dbReference>
<gene>
    <name evidence="9" type="ORF">SAMN05444365_105327</name>
</gene>
<reference evidence="10" key="1">
    <citation type="submission" date="2016-10" db="EMBL/GenBank/DDBJ databases">
        <authorList>
            <person name="Varghese N."/>
            <person name="Submissions S."/>
        </authorList>
    </citation>
    <scope>NUCLEOTIDE SEQUENCE [LARGE SCALE GENOMIC DNA]</scope>
    <source>
        <strain evidence="10">DSM 45245</strain>
    </source>
</reference>
<dbReference type="GO" id="GO:0004888">
    <property type="term" value="F:transmembrane signaling receptor activity"/>
    <property type="evidence" value="ECO:0007669"/>
    <property type="project" value="InterPro"/>
</dbReference>
<keyword evidence="6" id="KW-0472">Membrane</keyword>
<dbReference type="SMART" id="SM00283">
    <property type="entry name" value="MA"/>
    <property type="match status" value="1"/>
</dbReference>
<feature type="domain" description="HAMP" evidence="8">
    <location>
        <begin position="237"/>
        <end position="289"/>
    </location>
</feature>
<protein>
    <submittedName>
        <fullName evidence="9">Methyl-accepting chemotaxis protein</fullName>
    </submittedName>
</protein>
<evidence type="ECO:0000313" key="10">
    <source>
        <dbReference type="Proteomes" id="UP000242415"/>
    </source>
</evidence>
<evidence type="ECO:0000256" key="3">
    <source>
        <dbReference type="ARBA" id="ARBA00023224"/>
    </source>
</evidence>
<dbReference type="SUPFAM" id="SSF58104">
    <property type="entry name" value="Methyl-accepting chemotaxis protein (MCP) signaling domain"/>
    <property type="match status" value="1"/>
</dbReference>
<evidence type="ECO:0000256" key="2">
    <source>
        <dbReference type="ARBA" id="ARBA00022989"/>
    </source>
</evidence>
<sequence>MTQGSIHSGGTRRSLRQRYADTRIGTKFGVTVAALTLAVVSVAGVGIWGSSKQGTTRTEVSQLHTMRHEMQLLEWYNLDLIAWQAWYILDGYAKSPRESVDPASPNRAGYLKAVEDLKGVLGGIHEEWMTDQERAAMAELRQQYETVFATDAKIVSTLQANTPTSAHEAVKILNGDSNDLFGAIGKTTKSLVDSVGQRSIQANKDADAVARNVLLLTIAAAVAGLLIGGALALWTARLIVAPVRRVRDVLGKMADGDLTEAVEVNSRDEVGQMAAALERMRVSLGDAVAAIVTTSGALSASSQHLNEVSSSMAASAHEMSAQANVVAETADQVSRNVQTVAAGSEQMGASIGEISHNANEAVTVAGKAVEVAANTTGTMSKLGDSSSQIADVVKVITSIAEQTNLLALNATIEAARAGEAGKGFAVVASEVKDLAQETARATEDIAQRVQAIQGDTAGAVEAIAEISAIIGRINDYQLTIASAVEEQSATTAEITRSVSDAATGSTEIASNIASVAAAAGATTQGVTEAQHAAEELARMSDDLQQVVGRFRV</sequence>
<dbReference type="InterPro" id="IPR004089">
    <property type="entry name" value="MCPsignal_dom"/>
</dbReference>
<dbReference type="CDD" id="cd06225">
    <property type="entry name" value="HAMP"/>
    <property type="match status" value="1"/>
</dbReference>
<dbReference type="InterPro" id="IPR004090">
    <property type="entry name" value="Chemotax_Me-accpt_rcpt"/>
</dbReference>
<dbReference type="Gene3D" id="1.10.287.950">
    <property type="entry name" value="Methyl-accepting chemotaxis protein"/>
    <property type="match status" value="1"/>
</dbReference>
<dbReference type="STRING" id="405436.SAMN05444365_105327"/>
<accession>A0A1H3QAR6</accession>
<evidence type="ECO:0000256" key="4">
    <source>
        <dbReference type="ARBA" id="ARBA00029447"/>
    </source>
</evidence>
<dbReference type="Pfam" id="PF00672">
    <property type="entry name" value="HAMP"/>
    <property type="match status" value="1"/>
</dbReference>
<dbReference type="PROSITE" id="PS50885">
    <property type="entry name" value="HAMP"/>
    <property type="match status" value="1"/>
</dbReference>
<dbReference type="PRINTS" id="PR00260">
    <property type="entry name" value="CHEMTRNSDUCR"/>
</dbReference>
<evidence type="ECO:0000256" key="1">
    <source>
        <dbReference type="ARBA" id="ARBA00022692"/>
    </source>
</evidence>
<dbReference type="PANTHER" id="PTHR32089">
    <property type="entry name" value="METHYL-ACCEPTING CHEMOTAXIS PROTEIN MCPB"/>
    <property type="match status" value="1"/>
</dbReference>
<evidence type="ECO:0000259" key="8">
    <source>
        <dbReference type="PROSITE" id="PS50885"/>
    </source>
</evidence>
<dbReference type="EMBL" id="FNPH01000005">
    <property type="protein sequence ID" value="SDZ10231.1"/>
    <property type="molecule type" value="Genomic_DNA"/>
</dbReference>
<evidence type="ECO:0000313" key="9">
    <source>
        <dbReference type="EMBL" id="SDZ10231.1"/>
    </source>
</evidence>
<dbReference type="InterPro" id="IPR003660">
    <property type="entry name" value="HAMP_dom"/>
</dbReference>
<name>A0A1H3QAR6_9ACTN</name>
<feature type="domain" description="Methyl-accepting transducer" evidence="7">
    <location>
        <begin position="301"/>
        <end position="523"/>
    </location>
</feature>
<feature type="transmembrane region" description="Helical" evidence="6">
    <location>
        <begin position="213"/>
        <end position="234"/>
    </location>
</feature>
<keyword evidence="10" id="KW-1185">Reference proteome</keyword>
<feature type="transmembrane region" description="Helical" evidence="6">
    <location>
        <begin position="28"/>
        <end position="48"/>
    </location>
</feature>
<keyword evidence="1 6" id="KW-0812">Transmembrane</keyword>
<comment type="similarity">
    <text evidence="4">Belongs to the methyl-accepting chemotaxis (MCP) protein family.</text>
</comment>
<organism evidence="9 10">
    <name type="scientific">Micromonospora pattaloongensis</name>
    <dbReference type="NCBI Taxonomy" id="405436"/>
    <lineage>
        <taxon>Bacteria</taxon>
        <taxon>Bacillati</taxon>
        <taxon>Actinomycetota</taxon>
        <taxon>Actinomycetes</taxon>
        <taxon>Micromonosporales</taxon>
        <taxon>Micromonosporaceae</taxon>
        <taxon>Micromonospora</taxon>
    </lineage>
</organism>
<evidence type="ECO:0000256" key="5">
    <source>
        <dbReference type="PROSITE-ProRule" id="PRU00284"/>
    </source>
</evidence>
<dbReference type="AlphaFoldDB" id="A0A1H3QAR6"/>
<dbReference type="OrthoDB" id="3506500at2"/>
<dbReference type="GO" id="GO:0007165">
    <property type="term" value="P:signal transduction"/>
    <property type="evidence" value="ECO:0007669"/>
    <property type="project" value="UniProtKB-KW"/>
</dbReference>
<dbReference type="RefSeq" id="WP_091557771.1">
    <property type="nucleotide sequence ID" value="NZ_FNPH01000005.1"/>
</dbReference>
<keyword evidence="2 6" id="KW-1133">Transmembrane helix</keyword>